<comment type="caution">
    <text evidence="1">The sequence shown here is derived from an EMBL/GenBank/DDBJ whole genome shotgun (WGS) entry which is preliminary data.</text>
</comment>
<evidence type="ECO:0000313" key="1">
    <source>
        <dbReference type="EMBL" id="RQT04350.1"/>
    </source>
</evidence>
<proteinExistence type="predicted"/>
<accession>A0A3N8NZE3</accession>
<dbReference type="Proteomes" id="UP000277921">
    <property type="component" value="Unassembled WGS sequence"/>
</dbReference>
<dbReference type="RefSeq" id="WP_124585486.1">
    <property type="nucleotide sequence ID" value="NZ_QTQV01000039.1"/>
</dbReference>
<protein>
    <submittedName>
        <fullName evidence="1">Uncharacterized protein</fullName>
    </submittedName>
</protein>
<organism evidence="1 2">
    <name type="scientific">Burkholderia contaminans</name>
    <dbReference type="NCBI Taxonomy" id="488447"/>
    <lineage>
        <taxon>Bacteria</taxon>
        <taxon>Pseudomonadati</taxon>
        <taxon>Pseudomonadota</taxon>
        <taxon>Betaproteobacteria</taxon>
        <taxon>Burkholderiales</taxon>
        <taxon>Burkholderiaceae</taxon>
        <taxon>Burkholderia</taxon>
        <taxon>Burkholderia cepacia complex</taxon>
    </lineage>
</organism>
<dbReference type="AlphaFoldDB" id="A0A3N8NZE3"/>
<name>A0A3N8NZE3_9BURK</name>
<gene>
    <name evidence="1" type="ORF">DF051_36945</name>
</gene>
<evidence type="ECO:0000313" key="2">
    <source>
        <dbReference type="Proteomes" id="UP000277921"/>
    </source>
</evidence>
<sequence length="135" mass="15205">MSTIDTSIVRDWIFNQHVHVNPFVWTGKAAAFDSYVAMCERFGEPPLAETDFWPTVNAALAGDPWAAVLMLSHRDVIHLAIDDAMPLRELDEYSDPFAPPTFAVISSNTWARRRSITDLARERPAPPSWHVASQK</sequence>
<reference evidence="1 2" key="1">
    <citation type="submission" date="2018-08" db="EMBL/GenBank/DDBJ databases">
        <title>Comparative analysis of Burkholderia isolates from Puerto Rico.</title>
        <authorList>
            <person name="Hall C."/>
            <person name="Sahl J."/>
            <person name="Wagner D."/>
        </authorList>
    </citation>
    <scope>NUCLEOTIDE SEQUENCE [LARGE SCALE GENOMIC DNA]</scope>
    <source>
        <strain evidence="1 2">Bp9025</strain>
    </source>
</reference>
<dbReference type="EMBL" id="QTQV01000039">
    <property type="protein sequence ID" value="RQT04350.1"/>
    <property type="molecule type" value="Genomic_DNA"/>
</dbReference>